<name>A0A2N5VNV0_9BASI</name>
<gene>
    <name evidence="2" type="ORF">PCASD_00515</name>
</gene>
<comment type="caution">
    <text evidence="2">The sequence shown here is derived from an EMBL/GenBank/DDBJ whole genome shotgun (WGS) entry which is preliminary data.</text>
</comment>
<sequence>MTMVLNLAPFPDFICNILFVLFFPEKNKEGTTTCIPVKSKPDLLMVFNSRNHYTLADFQSASLTIDWSAYILKHHDWPKGSPKLITLNGSFAKWLGDIDAGTQTKGGIIILMNNPKEKGPAMPAPSRDLPAAEIDEE</sequence>
<dbReference type="EMBL" id="PGCI01000004">
    <property type="protein sequence ID" value="PLW51664.1"/>
    <property type="molecule type" value="Genomic_DNA"/>
</dbReference>
<evidence type="ECO:0000313" key="3">
    <source>
        <dbReference type="Proteomes" id="UP000235392"/>
    </source>
</evidence>
<feature type="region of interest" description="Disordered" evidence="1">
    <location>
        <begin position="116"/>
        <end position="137"/>
    </location>
</feature>
<accession>A0A2N5VNV0</accession>
<protein>
    <submittedName>
        <fullName evidence="2">Uncharacterized protein</fullName>
    </submittedName>
</protein>
<dbReference type="Proteomes" id="UP000235392">
    <property type="component" value="Unassembled WGS sequence"/>
</dbReference>
<organism evidence="2 3">
    <name type="scientific">Puccinia coronata f. sp. avenae</name>
    <dbReference type="NCBI Taxonomy" id="200324"/>
    <lineage>
        <taxon>Eukaryota</taxon>
        <taxon>Fungi</taxon>
        <taxon>Dikarya</taxon>
        <taxon>Basidiomycota</taxon>
        <taxon>Pucciniomycotina</taxon>
        <taxon>Pucciniomycetes</taxon>
        <taxon>Pucciniales</taxon>
        <taxon>Pucciniaceae</taxon>
        <taxon>Puccinia</taxon>
    </lineage>
</organism>
<proteinExistence type="predicted"/>
<reference evidence="2 3" key="1">
    <citation type="submission" date="2017-11" db="EMBL/GenBank/DDBJ databases">
        <title>De novo assembly and phasing of dikaryotic genomes from two isolates of Puccinia coronata f. sp. avenae, the causal agent of oat crown rust.</title>
        <authorList>
            <person name="Miller M.E."/>
            <person name="Zhang Y."/>
            <person name="Omidvar V."/>
            <person name="Sperschneider J."/>
            <person name="Schwessinger B."/>
            <person name="Raley C."/>
            <person name="Palmer J.M."/>
            <person name="Garnica D."/>
            <person name="Upadhyaya N."/>
            <person name="Rathjen J."/>
            <person name="Taylor J.M."/>
            <person name="Park R.F."/>
            <person name="Dodds P.N."/>
            <person name="Hirsch C.D."/>
            <person name="Kianian S.F."/>
            <person name="Figueroa M."/>
        </authorList>
    </citation>
    <scope>NUCLEOTIDE SEQUENCE [LARGE SCALE GENOMIC DNA]</scope>
    <source>
        <strain evidence="2">12SD80</strain>
    </source>
</reference>
<evidence type="ECO:0000313" key="2">
    <source>
        <dbReference type="EMBL" id="PLW51664.1"/>
    </source>
</evidence>
<dbReference type="AlphaFoldDB" id="A0A2N5VNV0"/>
<evidence type="ECO:0000256" key="1">
    <source>
        <dbReference type="SAM" id="MobiDB-lite"/>
    </source>
</evidence>